<dbReference type="RefSeq" id="WP_003596177.1">
    <property type="nucleotide sequence ID" value="NZ_AGJK01000002.1"/>
</dbReference>
<organism evidence="1 2">
    <name type="scientific">Methylorubrum extorquens DSM 13060</name>
    <dbReference type="NCBI Taxonomy" id="882800"/>
    <lineage>
        <taxon>Bacteria</taxon>
        <taxon>Pseudomonadati</taxon>
        <taxon>Pseudomonadota</taxon>
        <taxon>Alphaproteobacteria</taxon>
        <taxon>Hyphomicrobiales</taxon>
        <taxon>Methylobacteriaceae</taxon>
        <taxon>Methylorubrum</taxon>
    </lineage>
</organism>
<dbReference type="EMBL" id="AGJK01000002">
    <property type="protein sequence ID" value="EHP94977.1"/>
    <property type="molecule type" value="Genomic_DNA"/>
</dbReference>
<protein>
    <submittedName>
        <fullName evidence="1">Uncharacterized protein</fullName>
    </submittedName>
</protein>
<evidence type="ECO:0000313" key="2">
    <source>
        <dbReference type="Proteomes" id="UP000004382"/>
    </source>
</evidence>
<evidence type="ECO:0000313" key="1">
    <source>
        <dbReference type="EMBL" id="EHP94977.1"/>
    </source>
</evidence>
<sequence length="187" mass="19916">MGAVDSAAGLLVPVLGPAAVQAILKNAVRLPMEVRRNNWFNSIGEGLRELQDRLDGFGPNQLGENEEFVSIVFETTQMAMKTHRRFSGLHLRVLKMLSNPAGVPAMAARAENMMTGSLSTVLGAALPEVSGSESLLGRVLKDLEDEGLTDGAALRALMSGRGLLEKRTTAVGEEFLRFIAEPAGGLS</sequence>
<dbReference type="AlphaFoldDB" id="H1KBY0"/>
<gene>
    <name evidence="1" type="ORF">MetexDRAFT_0142</name>
</gene>
<dbReference type="Proteomes" id="UP000004382">
    <property type="component" value="Unassembled WGS sequence"/>
</dbReference>
<name>H1KBY0_METEX</name>
<reference evidence="1 2" key="1">
    <citation type="submission" date="2011-09" db="EMBL/GenBank/DDBJ databases">
        <title>The draft genome of Methylobacterium extorquens DSM 13060.</title>
        <authorList>
            <consortium name="US DOE Joint Genome Institute (JGI-PGF)"/>
            <person name="Lucas S."/>
            <person name="Han J."/>
            <person name="Lapidus A."/>
            <person name="Cheng J.-F."/>
            <person name="Goodwin L."/>
            <person name="Pitluck S."/>
            <person name="Peters L."/>
            <person name="Land M.L."/>
            <person name="Hauser L."/>
            <person name="Koskimaki J."/>
            <person name="Halonen O."/>
            <person name="Pirttila A."/>
            <person name="Frank C."/>
            <person name="Woyke T.J."/>
        </authorList>
    </citation>
    <scope>NUCLEOTIDE SEQUENCE [LARGE SCALE GENOMIC DNA]</scope>
    <source>
        <strain evidence="1 2">DSM 13060</strain>
    </source>
</reference>
<accession>H1KBY0</accession>
<proteinExistence type="predicted"/>
<comment type="caution">
    <text evidence="1">The sequence shown here is derived from an EMBL/GenBank/DDBJ whole genome shotgun (WGS) entry which is preliminary data.</text>
</comment>
<dbReference type="PATRIC" id="fig|882800.3.peg.137"/>